<dbReference type="GO" id="GO:0009086">
    <property type="term" value="P:methionine biosynthetic process"/>
    <property type="evidence" value="ECO:0007669"/>
    <property type="project" value="TreeGrafter"/>
</dbReference>
<evidence type="ECO:0000256" key="2">
    <source>
        <dbReference type="SAM" id="Phobius"/>
    </source>
</evidence>
<feature type="compositionally biased region" description="Polar residues" evidence="1">
    <location>
        <begin position="377"/>
        <end position="391"/>
    </location>
</feature>
<dbReference type="InterPro" id="IPR053806">
    <property type="entry name" value="MTHFR_C"/>
</dbReference>
<feature type="domain" description="MTHFR SAM-binding regulatory" evidence="3">
    <location>
        <begin position="77"/>
        <end position="373"/>
    </location>
</feature>
<evidence type="ECO:0000313" key="5">
    <source>
        <dbReference type="Proteomes" id="UP001174909"/>
    </source>
</evidence>
<keyword evidence="2" id="KW-1133">Transmembrane helix</keyword>
<dbReference type="GO" id="GO:0035999">
    <property type="term" value="P:tetrahydrofolate interconversion"/>
    <property type="evidence" value="ECO:0007669"/>
    <property type="project" value="TreeGrafter"/>
</dbReference>
<sequence length="404" mass="46000">MFTFLPTIVVSLSLSILFHLFPRYTCSNLFLSHSQFRLSPYLVPLISLSISNLYLISLSIFLLPLQGMWCDDPLSLKTLPWKAPASHKRCAEDVRPIFWAQRPKSYIHRSKEWDDFPNGRWGNSSSPAFGELADYHLFYLRTRWKPERLRVMWGEELNCPEDVFHVFECYLTGNRNKNGVKVTSLPWNDDELAMETSLLTQQLAAINRRGVLTINSQPAVNGRSSSDPVIGWGEKGGFVYQKAYLEFFCSPSFMRALMTVLVDYPQVNYHIVNRQGTENMTNCDSYQPIAVTWGVFPGMEIIQPTVVDPVSFHIWKDEAFMLWGTHWASLYSPESTSHHIISHIQNTYYLVNLVDNDFVSGNVLFQLVNKVLDGMSKASSPTTETDQNTLPSSSSSSSSLLPIV</sequence>
<organism evidence="4 5">
    <name type="scientific">Geodia barretti</name>
    <name type="common">Barrett's horny sponge</name>
    <dbReference type="NCBI Taxonomy" id="519541"/>
    <lineage>
        <taxon>Eukaryota</taxon>
        <taxon>Metazoa</taxon>
        <taxon>Porifera</taxon>
        <taxon>Demospongiae</taxon>
        <taxon>Heteroscleromorpha</taxon>
        <taxon>Tetractinellida</taxon>
        <taxon>Astrophorina</taxon>
        <taxon>Geodiidae</taxon>
        <taxon>Geodia</taxon>
    </lineage>
</organism>
<dbReference type="Proteomes" id="UP001174909">
    <property type="component" value="Unassembled WGS sequence"/>
</dbReference>
<dbReference type="GO" id="GO:0005829">
    <property type="term" value="C:cytosol"/>
    <property type="evidence" value="ECO:0007669"/>
    <property type="project" value="TreeGrafter"/>
</dbReference>
<dbReference type="PANTHER" id="PTHR45754:SF3">
    <property type="entry name" value="METHYLENETETRAHYDROFOLATE REDUCTASE (NADPH)"/>
    <property type="match status" value="1"/>
</dbReference>
<keyword evidence="2" id="KW-0472">Membrane</keyword>
<evidence type="ECO:0000259" key="3">
    <source>
        <dbReference type="Pfam" id="PF21895"/>
    </source>
</evidence>
<proteinExistence type="predicted"/>
<gene>
    <name evidence="4" type="ORF">GBAR_LOCUS30448</name>
</gene>
<keyword evidence="2" id="KW-0812">Transmembrane</keyword>
<feature type="region of interest" description="Disordered" evidence="1">
    <location>
        <begin position="376"/>
        <end position="404"/>
    </location>
</feature>
<feature type="transmembrane region" description="Helical" evidence="2">
    <location>
        <begin position="41"/>
        <end position="63"/>
    </location>
</feature>
<dbReference type="EMBL" id="CASHTH010004311">
    <property type="protein sequence ID" value="CAI8055828.1"/>
    <property type="molecule type" value="Genomic_DNA"/>
</dbReference>
<dbReference type="Pfam" id="PF21895">
    <property type="entry name" value="MTHFR_C"/>
    <property type="match status" value="1"/>
</dbReference>
<name>A0AA35TWM4_GEOBA</name>
<protein>
    <submittedName>
        <fullName evidence="4">Methylenetetrahydrofolate reductase</fullName>
    </submittedName>
</protein>
<keyword evidence="5" id="KW-1185">Reference proteome</keyword>
<feature type="compositionally biased region" description="Low complexity" evidence="1">
    <location>
        <begin position="392"/>
        <end position="404"/>
    </location>
</feature>
<dbReference type="GO" id="GO:0071949">
    <property type="term" value="F:FAD binding"/>
    <property type="evidence" value="ECO:0007669"/>
    <property type="project" value="TreeGrafter"/>
</dbReference>
<dbReference type="PANTHER" id="PTHR45754">
    <property type="entry name" value="METHYLENETETRAHYDROFOLATE REDUCTASE"/>
    <property type="match status" value="1"/>
</dbReference>
<dbReference type="GO" id="GO:0004489">
    <property type="term" value="F:methylenetetrahydrofolate reductase [NAD(P)H] activity"/>
    <property type="evidence" value="ECO:0007669"/>
    <property type="project" value="TreeGrafter"/>
</dbReference>
<accession>A0AA35TWM4</accession>
<evidence type="ECO:0000313" key="4">
    <source>
        <dbReference type="EMBL" id="CAI8055828.1"/>
    </source>
</evidence>
<reference evidence="4" key="1">
    <citation type="submission" date="2023-03" db="EMBL/GenBank/DDBJ databases">
        <authorList>
            <person name="Steffen K."/>
            <person name="Cardenas P."/>
        </authorList>
    </citation>
    <scope>NUCLEOTIDE SEQUENCE</scope>
</reference>
<comment type="caution">
    <text evidence="4">The sequence shown here is derived from an EMBL/GenBank/DDBJ whole genome shotgun (WGS) entry which is preliminary data.</text>
</comment>
<dbReference type="AlphaFoldDB" id="A0AA35TWM4"/>
<evidence type="ECO:0000256" key="1">
    <source>
        <dbReference type="SAM" id="MobiDB-lite"/>
    </source>
</evidence>